<keyword evidence="2" id="KW-0813">Transport</keyword>
<feature type="transmembrane region" description="Helical" evidence="7">
    <location>
        <begin position="113"/>
        <end position="135"/>
    </location>
</feature>
<feature type="transmembrane region" description="Helical" evidence="7">
    <location>
        <begin position="401"/>
        <end position="424"/>
    </location>
</feature>
<feature type="domain" description="Major facilitator superfamily (MFS) profile" evidence="8">
    <location>
        <begin position="18"/>
        <end position="453"/>
    </location>
</feature>
<dbReference type="InterPro" id="IPR036259">
    <property type="entry name" value="MFS_trans_sf"/>
</dbReference>
<keyword evidence="5 7" id="KW-1133">Transmembrane helix</keyword>
<dbReference type="PRINTS" id="PR01036">
    <property type="entry name" value="TCRTETB"/>
</dbReference>
<feature type="transmembrane region" description="Helical" evidence="7">
    <location>
        <begin position="205"/>
        <end position="227"/>
    </location>
</feature>
<name>A0ABP7G437_9ACTN</name>
<evidence type="ECO:0000256" key="1">
    <source>
        <dbReference type="ARBA" id="ARBA00004651"/>
    </source>
</evidence>
<evidence type="ECO:0000256" key="3">
    <source>
        <dbReference type="ARBA" id="ARBA00022475"/>
    </source>
</evidence>
<dbReference type="EMBL" id="BAABDD010000021">
    <property type="protein sequence ID" value="GAA3755722.1"/>
    <property type="molecule type" value="Genomic_DNA"/>
</dbReference>
<feature type="transmembrane region" description="Helical" evidence="7">
    <location>
        <begin position="18"/>
        <end position="36"/>
    </location>
</feature>
<dbReference type="CDD" id="cd17321">
    <property type="entry name" value="MFS_MMR_MDR_like"/>
    <property type="match status" value="1"/>
</dbReference>
<reference evidence="10" key="1">
    <citation type="journal article" date="2019" name="Int. J. Syst. Evol. Microbiol.">
        <title>The Global Catalogue of Microorganisms (GCM) 10K type strain sequencing project: providing services to taxonomists for standard genome sequencing and annotation.</title>
        <authorList>
            <consortium name="The Broad Institute Genomics Platform"/>
            <consortium name="The Broad Institute Genome Sequencing Center for Infectious Disease"/>
            <person name="Wu L."/>
            <person name="Ma J."/>
        </authorList>
    </citation>
    <scope>NUCLEOTIDE SEQUENCE [LARGE SCALE GENOMIC DNA]</scope>
    <source>
        <strain evidence="10">JCM 17137</strain>
    </source>
</reference>
<evidence type="ECO:0000256" key="6">
    <source>
        <dbReference type="ARBA" id="ARBA00023136"/>
    </source>
</evidence>
<dbReference type="PANTHER" id="PTHR42718">
    <property type="entry name" value="MAJOR FACILITATOR SUPERFAMILY MULTIDRUG TRANSPORTER MFSC"/>
    <property type="match status" value="1"/>
</dbReference>
<dbReference type="Pfam" id="PF07690">
    <property type="entry name" value="MFS_1"/>
    <property type="match status" value="1"/>
</dbReference>
<protein>
    <submittedName>
        <fullName evidence="9">MFS transporter</fullName>
    </submittedName>
</protein>
<keyword evidence="4 7" id="KW-0812">Transmembrane</keyword>
<feature type="transmembrane region" description="Helical" evidence="7">
    <location>
        <begin position="233"/>
        <end position="252"/>
    </location>
</feature>
<dbReference type="Gene3D" id="1.20.1250.20">
    <property type="entry name" value="MFS general substrate transporter like domains"/>
    <property type="match status" value="2"/>
</dbReference>
<dbReference type="Proteomes" id="UP001500908">
    <property type="component" value="Unassembled WGS sequence"/>
</dbReference>
<feature type="transmembrane region" description="Helical" evidence="7">
    <location>
        <begin position="56"/>
        <end position="73"/>
    </location>
</feature>
<dbReference type="PANTHER" id="PTHR42718:SF46">
    <property type="entry name" value="BLR6921 PROTEIN"/>
    <property type="match status" value="1"/>
</dbReference>
<keyword evidence="6 7" id="KW-0472">Membrane</keyword>
<feature type="transmembrane region" description="Helical" evidence="7">
    <location>
        <begin position="173"/>
        <end position="193"/>
    </location>
</feature>
<sequence length="454" mass="46050">MTQVQTADTPALKHRWRILAVVCLVQFMLMVDNTVVNVALPSIQRQLGFTVNTLPWVVNAYILAYGGLLVAAGRLADRFGLVRAFVVGTALFALASLACGIAEQPWQLITARFVQGVGAALASPTVLGLIAVVFVDAKERGRAFSAWGAIAVTGGLAGVVLGGLLTGLLSWRWVFLINLPFAGIALVLLPLLTRGLAEGRRATKIGVLGAVSLTGAVAAVVYGLLELENPDTALHAVGFFALAAVLFAVFGAHERRGASPLIPEGLLKSRARVGALIAGILASGALFGAFFTLTLELQQTLGFSPVLAGLAYIPFALGSLVSSRATGALGKWFSPSQLLTAGSLVVVAGSLLLAGGIAVSGYPALLPGLVVFGFGISMVLPVTAQLAVAGVAPENAGVAGGLVTSAQQLGGAVGLAITGVLLVAAVEGHIVALLAAAVFGGAACAVSLLTRTRA</sequence>
<dbReference type="InterPro" id="IPR011701">
    <property type="entry name" value="MFS"/>
</dbReference>
<feature type="transmembrane region" description="Helical" evidence="7">
    <location>
        <begin position="80"/>
        <end position="101"/>
    </location>
</feature>
<feature type="transmembrane region" description="Helical" evidence="7">
    <location>
        <begin position="306"/>
        <end position="326"/>
    </location>
</feature>
<feature type="transmembrane region" description="Helical" evidence="7">
    <location>
        <begin position="147"/>
        <end position="167"/>
    </location>
</feature>
<evidence type="ECO:0000313" key="9">
    <source>
        <dbReference type="EMBL" id="GAA3755722.1"/>
    </source>
</evidence>
<dbReference type="PROSITE" id="PS50850">
    <property type="entry name" value="MFS"/>
    <property type="match status" value="1"/>
</dbReference>
<evidence type="ECO:0000313" key="10">
    <source>
        <dbReference type="Proteomes" id="UP001500908"/>
    </source>
</evidence>
<keyword evidence="10" id="KW-1185">Reference proteome</keyword>
<evidence type="ECO:0000256" key="2">
    <source>
        <dbReference type="ARBA" id="ARBA00022448"/>
    </source>
</evidence>
<evidence type="ECO:0000256" key="5">
    <source>
        <dbReference type="ARBA" id="ARBA00022989"/>
    </source>
</evidence>
<organism evidence="9 10">
    <name type="scientific">Salinactinospora qingdaonensis</name>
    <dbReference type="NCBI Taxonomy" id="702744"/>
    <lineage>
        <taxon>Bacteria</taxon>
        <taxon>Bacillati</taxon>
        <taxon>Actinomycetota</taxon>
        <taxon>Actinomycetes</taxon>
        <taxon>Streptosporangiales</taxon>
        <taxon>Nocardiopsidaceae</taxon>
        <taxon>Salinactinospora</taxon>
    </lineage>
</organism>
<keyword evidence="3" id="KW-1003">Cell membrane</keyword>
<comment type="subcellular location">
    <subcellularLocation>
        <location evidence="1">Cell membrane</location>
        <topology evidence="1">Multi-pass membrane protein</topology>
    </subcellularLocation>
</comment>
<dbReference type="InterPro" id="IPR020846">
    <property type="entry name" value="MFS_dom"/>
</dbReference>
<proteinExistence type="predicted"/>
<accession>A0ABP7G437</accession>
<comment type="caution">
    <text evidence="9">The sequence shown here is derived from an EMBL/GenBank/DDBJ whole genome shotgun (WGS) entry which is preliminary data.</text>
</comment>
<dbReference type="SUPFAM" id="SSF103473">
    <property type="entry name" value="MFS general substrate transporter"/>
    <property type="match status" value="1"/>
</dbReference>
<gene>
    <name evidence="9" type="ORF">GCM10022402_37860</name>
</gene>
<dbReference type="RefSeq" id="WP_344974046.1">
    <property type="nucleotide sequence ID" value="NZ_BAABDD010000021.1"/>
</dbReference>
<feature type="transmembrane region" description="Helical" evidence="7">
    <location>
        <begin position="273"/>
        <end position="294"/>
    </location>
</feature>
<feature type="transmembrane region" description="Helical" evidence="7">
    <location>
        <begin position="430"/>
        <end position="449"/>
    </location>
</feature>
<evidence type="ECO:0000256" key="4">
    <source>
        <dbReference type="ARBA" id="ARBA00022692"/>
    </source>
</evidence>
<evidence type="ECO:0000259" key="8">
    <source>
        <dbReference type="PROSITE" id="PS50850"/>
    </source>
</evidence>
<feature type="transmembrane region" description="Helical" evidence="7">
    <location>
        <begin position="338"/>
        <end position="359"/>
    </location>
</feature>
<evidence type="ECO:0000256" key="7">
    <source>
        <dbReference type="SAM" id="Phobius"/>
    </source>
</evidence>
<feature type="transmembrane region" description="Helical" evidence="7">
    <location>
        <begin position="365"/>
        <end position="389"/>
    </location>
</feature>